<evidence type="ECO:0000313" key="2">
    <source>
        <dbReference type="EMBL" id="GGR26121.1"/>
    </source>
</evidence>
<reference evidence="2" key="2">
    <citation type="submission" date="2020-09" db="EMBL/GenBank/DDBJ databases">
        <authorList>
            <person name="Sun Q."/>
            <person name="Ohkuma M."/>
        </authorList>
    </citation>
    <scope>NUCLEOTIDE SEQUENCE</scope>
    <source>
        <strain evidence="2">JCM 4346</strain>
    </source>
</reference>
<dbReference type="Proteomes" id="UP000658320">
    <property type="component" value="Unassembled WGS sequence"/>
</dbReference>
<name>A0A918CHX3_9ACTN</name>
<comment type="caution">
    <text evidence="2">The sequence shown here is derived from an EMBL/GenBank/DDBJ whole genome shotgun (WGS) entry which is preliminary data.</text>
</comment>
<keyword evidence="3" id="KW-1185">Reference proteome</keyword>
<dbReference type="AlphaFoldDB" id="A0A918CHX3"/>
<feature type="region of interest" description="Disordered" evidence="1">
    <location>
        <begin position="1"/>
        <end position="26"/>
    </location>
</feature>
<dbReference type="RefSeq" id="WP_189939737.1">
    <property type="nucleotide sequence ID" value="NZ_BMSX01000011.1"/>
</dbReference>
<feature type="compositionally biased region" description="Gly residues" evidence="1">
    <location>
        <begin position="15"/>
        <end position="24"/>
    </location>
</feature>
<feature type="compositionally biased region" description="Pro residues" evidence="1">
    <location>
        <begin position="59"/>
        <end position="69"/>
    </location>
</feature>
<proteinExistence type="predicted"/>
<dbReference type="EMBL" id="BMSX01000011">
    <property type="protein sequence ID" value="GGR26121.1"/>
    <property type="molecule type" value="Genomic_DNA"/>
</dbReference>
<organism evidence="2 3">
    <name type="scientific">Streptomyces aurantiogriseus</name>
    <dbReference type="NCBI Taxonomy" id="66870"/>
    <lineage>
        <taxon>Bacteria</taxon>
        <taxon>Bacillati</taxon>
        <taxon>Actinomycetota</taxon>
        <taxon>Actinomycetes</taxon>
        <taxon>Kitasatosporales</taxon>
        <taxon>Streptomycetaceae</taxon>
        <taxon>Streptomyces</taxon>
    </lineage>
</organism>
<gene>
    <name evidence="2" type="ORF">GCM10010251_47860</name>
</gene>
<evidence type="ECO:0000313" key="3">
    <source>
        <dbReference type="Proteomes" id="UP000658320"/>
    </source>
</evidence>
<feature type="region of interest" description="Disordered" evidence="1">
    <location>
        <begin position="50"/>
        <end position="77"/>
    </location>
</feature>
<evidence type="ECO:0000256" key="1">
    <source>
        <dbReference type="SAM" id="MobiDB-lite"/>
    </source>
</evidence>
<accession>A0A918CHX3</accession>
<reference evidence="2" key="1">
    <citation type="journal article" date="2014" name="Int. J. Syst. Evol. Microbiol.">
        <title>Complete genome sequence of Corynebacterium casei LMG S-19264T (=DSM 44701T), isolated from a smear-ripened cheese.</title>
        <authorList>
            <consortium name="US DOE Joint Genome Institute (JGI-PGF)"/>
            <person name="Walter F."/>
            <person name="Albersmeier A."/>
            <person name="Kalinowski J."/>
            <person name="Ruckert C."/>
        </authorList>
    </citation>
    <scope>NUCLEOTIDE SEQUENCE</scope>
    <source>
        <strain evidence="2">JCM 4346</strain>
    </source>
</reference>
<protein>
    <submittedName>
        <fullName evidence="2">Uncharacterized protein</fullName>
    </submittedName>
</protein>
<sequence>MRGSTAGTRTHCAGGDAGVDGRGAYGRTTAPVQTARTMIERADHVEHADTGVHNRSLPPGHPAPRPVAFPPDTLLDH</sequence>